<dbReference type="InterPro" id="IPR013112">
    <property type="entry name" value="FAD-bd_8"/>
</dbReference>
<proteinExistence type="predicted"/>
<dbReference type="Proteomes" id="UP001172155">
    <property type="component" value="Unassembled WGS sequence"/>
</dbReference>
<gene>
    <name evidence="11" type="ORF">B0T18DRAFT_402396</name>
</gene>
<dbReference type="PANTHER" id="PTHR32361:SF9">
    <property type="entry name" value="FERRIC REDUCTASE TRANSMEMBRANE COMPONENT 3-RELATED"/>
    <property type="match status" value="1"/>
</dbReference>
<feature type="transmembrane region" description="Helical" evidence="8">
    <location>
        <begin position="372"/>
        <end position="393"/>
    </location>
</feature>
<dbReference type="InterPro" id="IPR039261">
    <property type="entry name" value="FNR_nucleotide-bd"/>
</dbReference>
<dbReference type="Pfam" id="PF08022">
    <property type="entry name" value="FAD_binding_8"/>
    <property type="match status" value="1"/>
</dbReference>
<evidence type="ECO:0000256" key="4">
    <source>
        <dbReference type="ARBA" id="ARBA00022989"/>
    </source>
</evidence>
<name>A0AA40KAE3_9PEZI</name>
<reference evidence="11" key="1">
    <citation type="submission" date="2023-06" db="EMBL/GenBank/DDBJ databases">
        <title>Genome-scale phylogeny and comparative genomics of the fungal order Sordariales.</title>
        <authorList>
            <consortium name="Lawrence Berkeley National Laboratory"/>
            <person name="Hensen N."/>
            <person name="Bonometti L."/>
            <person name="Westerberg I."/>
            <person name="Brannstrom I.O."/>
            <person name="Guillou S."/>
            <person name="Cros-Aarteil S."/>
            <person name="Calhoun S."/>
            <person name="Haridas S."/>
            <person name="Kuo A."/>
            <person name="Mondo S."/>
            <person name="Pangilinan J."/>
            <person name="Riley R."/>
            <person name="LaButti K."/>
            <person name="Andreopoulos B."/>
            <person name="Lipzen A."/>
            <person name="Chen C."/>
            <person name="Yanf M."/>
            <person name="Daum C."/>
            <person name="Ng V."/>
            <person name="Clum A."/>
            <person name="Steindorff A."/>
            <person name="Ohm R."/>
            <person name="Martin F."/>
            <person name="Silar P."/>
            <person name="Natvig D."/>
            <person name="Lalanne C."/>
            <person name="Gautier V."/>
            <person name="Ament-velasquez S.L."/>
            <person name="Kruys A."/>
            <person name="Hutchinson M.I."/>
            <person name="Powell A.J."/>
            <person name="Barry K."/>
            <person name="Miller A.N."/>
            <person name="Grigoriev I.V."/>
            <person name="Debuchy R."/>
            <person name="Gladieux P."/>
            <person name="Thoren M.H."/>
            <person name="Johannesson H."/>
        </authorList>
    </citation>
    <scope>NUCLEOTIDE SEQUENCE</scope>
    <source>
        <strain evidence="11">SMH3187-1</strain>
    </source>
</reference>
<evidence type="ECO:0000256" key="5">
    <source>
        <dbReference type="ARBA" id="ARBA00023065"/>
    </source>
</evidence>
<keyword evidence="9" id="KW-0732">Signal</keyword>
<dbReference type="SUPFAM" id="SSF52343">
    <property type="entry name" value="Ferredoxin reductase-like, C-terminal NADP-linked domain"/>
    <property type="match status" value="1"/>
</dbReference>
<dbReference type="GO" id="GO:0006826">
    <property type="term" value="P:iron ion transport"/>
    <property type="evidence" value="ECO:0007669"/>
    <property type="project" value="TreeGrafter"/>
</dbReference>
<keyword evidence="6 8" id="KW-0472">Membrane</keyword>
<dbReference type="InterPro" id="IPR013130">
    <property type="entry name" value="Fe3_Rdtase_TM_dom"/>
</dbReference>
<comment type="subcellular location">
    <subcellularLocation>
        <location evidence="1">Membrane</location>
        <topology evidence="1">Multi-pass membrane protein</topology>
    </subcellularLocation>
</comment>
<dbReference type="SFLD" id="SFLDS00052">
    <property type="entry name" value="Ferric_Reductase_Domain"/>
    <property type="match status" value="1"/>
</dbReference>
<feature type="domain" description="FAD-binding FR-type" evidence="10">
    <location>
        <begin position="420"/>
        <end position="562"/>
    </location>
</feature>
<feature type="chain" id="PRO_5041301269" evidence="9">
    <location>
        <begin position="25"/>
        <end position="682"/>
    </location>
</feature>
<dbReference type="Gene3D" id="3.40.50.80">
    <property type="entry name" value="Nucleotide-binding domain of ferredoxin-NADP reductase (FNR) module"/>
    <property type="match status" value="1"/>
</dbReference>
<feature type="transmembrane region" description="Helical" evidence="8">
    <location>
        <begin position="273"/>
        <end position="294"/>
    </location>
</feature>
<dbReference type="SFLD" id="SFLDG01168">
    <property type="entry name" value="Ferric_reductase_subgroup_(FRE"/>
    <property type="match status" value="1"/>
</dbReference>
<sequence>MGILSASQTFVGLCLLLRPRLSLAEDFLVGYGNRPYVPICGNSCLQAFKPYLLNCSDLEAAKKPFDPLSPATAPSCYAKDTPFLTSVAWCVNTKCAADDAGISELEEWWEKTVTGSRLPPPKWTYSVALDNVDPRPPAYQLSIKDSNLSRTSVVVETTYQSHWNGMTALYDEYSAESKYGIILFVIAVGLPIVLSFLRFSPFIETIFDRLKIYLARPLLPHPIPFLGTPPLLLPTLYLLLFTALNILLTALSIQPRQPNAFFPTLYKEVINSILVRTGAFSFVLLPILTLFSARNNPLLWASNWSHTTFMVLHRWVGRLFMVHVVVHSILALRIYSFFENTDWWYWGVVGTVLTVAMVLGGGVYVRESAYQVFLATHVVLAVLVIVGGWYHLLGWYAYLGRRIERGNTLGYEIWLYFAVGVWVFDRAVRVGRMLVVGGRRAKVTELEGSEYLRVDVPGVRWGAEPGRHVFVHFPTVRWWLPWENHPFSVVPTCVLRGRSESGSPGDEEKNGATAVTRAVLPRDSGAGVTLFIRKAKGMTAHLKAQDGLLTFLDGPYKSCGSTRDILRCDRVLLIAGGIGITGVLPWAHSGHWNVKLAWSVREGASTLVDAVDLSGVLIKEIKVGSRFNIAELLAEEESAGWCRVGVVVCGPRGLCDDARSAVAVAGKRRKTLFELQTDVFSW</sequence>
<dbReference type="GO" id="GO:0006879">
    <property type="term" value="P:intracellular iron ion homeostasis"/>
    <property type="evidence" value="ECO:0007669"/>
    <property type="project" value="TreeGrafter"/>
</dbReference>
<dbReference type="EMBL" id="JAUKUD010000002">
    <property type="protein sequence ID" value="KAK0751382.1"/>
    <property type="molecule type" value="Genomic_DNA"/>
</dbReference>
<dbReference type="CDD" id="cd06186">
    <property type="entry name" value="NOX_Duox_like_FAD_NADP"/>
    <property type="match status" value="1"/>
</dbReference>
<accession>A0AA40KAE3</accession>
<keyword evidence="2" id="KW-0813">Transport</keyword>
<organism evidence="11 12">
    <name type="scientific">Schizothecium vesticola</name>
    <dbReference type="NCBI Taxonomy" id="314040"/>
    <lineage>
        <taxon>Eukaryota</taxon>
        <taxon>Fungi</taxon>
        <taxon>Dikarya</taxon>
        <taxon>Ascomycota</taxon>
        <taxon>Pezizomycotina</taxon>
        <taxon>Sordariomycetes</taxon>
        <taxon>Sordariomycetidae</taxon>
        <taxon>Sordariales</taxon>
        <taxon>Schizotheciaceae</taxon>
        <taxon>Schizothecium</taxon>
    </lineage>
</organism>
<keyword evidence="4 8" id="KW-1133">Transmembrane helix</keyword>
<feature type="transmembrane region" description="Helical" evidence="8">
    <location>
        <begin position="315"/>
        <end position="338"/>
    </location>
</feature>
<keyword evidence="5" id="KW-0406">Ion transport</keyword>
<evidence type="ECO:0000256" key="9">
    <source>
        <dbReference type="SAM" id="SignalP"/>
    </source>
</evidence>
<comment type="caution">
    <text evidence="11">The sequence shown here is derived from an EMBL/GenBank/DDBJ whole genome shotgun (WGS) entry which is preliminary data.</text>
</comment>
<evidence type="ECO:0000256" key="7">
    <source>
        <dbReference type="ARBA" id="ARBA00023180"/>
    </source>
</evidence>
<evidence type="ECO:0000256" key="8">
    <source>
        <dbReference type="SAM" id="Phobius"/>
    </source>
</evidence>
<evidence type="ECO:0000259" key="10">
    <source>
        <dbReference type="PROSITE" id="PS51384"/>
    </source>
</evidence>
<keyword evidence="7" id="KW-0325">Glycoprotein</keyword>
<dbReference type="GO" id="GO:0000293">
    <property type="term" value="F:ferric-chelate reductase activity"/>
    <property type="evidence" value="ECO:0007669"/>
    <property type="project" value="TreeGrafter"/>
</dbReference>
<dbReference type="GO" id="GO:0015677">
    <property type="term" value="P:copper ion import"/>
    <property type="evidence" value="ECO:0007669"/>
    <property type="project" value="TreeGrafter"/>
</dbReference>
<evidence type="ECO:0000256" key="3">
    <source>
        <dbReference type="ARBA" id="ARBA00022692"/>
    </source>
</evidence>
<keyword evidence="12" id="KW-1185">Reference proteome</keyword>
<dbReference type="PANTHER" id="PTHR32361">
    <property type="entry name" value="FERRIC/CUPRIC REDUCTASE TRANSMEMBRANE COMPONENT"/>
    <property type="match status" value="1"/>
</dbReference>
<dbReference type="Pfam" id="PF01794">
    <property type="entry name" value="Ferric_reduct"/>
    <property type="match status" value="1"/>
</dbReference>
<keyword evidence="3 8" id="KW-0812">Transmembrane</keyword>
<evidence type="ECO:0000256" key="2">
    <source>
        <dbReference type="ARBA" id="ARBA00022448"/>
    </source>
</evidence>
<protein>
    <submittedName>
        <fullName evidence="11">Ferric reductase-like transmembrane component</fullName>
    </submittedName>
</protein>
<dbReference type="InterPro" id="IPR051410">
    <property type="entry name" value="Ferric/Cupric_Reductase"/>
</dbReference>
<evidence type="ECO:0000313" key="12">
    <source>
        <dbReference type="Proteomes" id="UP001172155"/>
    </source>
</evidence>
<feature type="transmembrane region" description="Helical" evidence="8">
    <location>
        <begin position="231"/>
        <end position="253"/>
    </location>
</feature>
<feature type="transmembrane region" description="Helical" evidence="8">
    <location>
        <begin position="413"/>
        <end position="431"/>
    </location>
</feature>
<feature type="signal peptide" evidence="9">
    <location>
        <begin position="1"/>
        <end position="24"/>
    </location>
</feature>
<dbReference type="GO" id="GO:0005886">
    <property type="term" value="C:plasma membrane"/>
    <property type="evidence" value="ECO:0007669"/>
    <property type="project" value="TreeGrafter"/>
</dbReference>
<evidence type="ECO:0000256" key="6">
    <source>
        <dbReference type="ARBA" id="ARBA00023136"/>
    </source>
</evidence>
<dbReference type="AlphaFoldDB" id="A0AA40KAE3"/>
<evidence type="ECO:0000313" key="11">
    <source>
        <dbReference type="EMBL" id="KAK0751382.1"/>
    </source>
</evidence>
<feature type="transmembrane region" description="Helical" evidence="8">
    <location>
        <begin position="344"/>
        <end position="365"/>
    </location>
</feature>
<evidence type="ECO:0000256" key="1">
    <source>
        <dbReference type="ARBA" id="ARBA00004141"/>
    </source>
</evidence>
<feature type="transmembrane region" description="Helical" evidence="8">
    <location>
        <begin position="179"/>
        <end position="199"/>
    </location>
</feature>
<dbReference type="PROSITE" id="PS51384">
    <property type="entry name" value="FAD_FR"/>
    <property type="match status" value="1"/>
</dbReference>
<dbReference type="InterPro" id="IPR017927">
    <property type="entry name" value="FAD-bd_FR_type"/>
</dbReference>